<evidence type="ECO:0000313" key="6">
    <source>
        <dbReference type="EMBL" id="GMM59737.1"/>
    </source>
</evidence>
<sequence length="318" mass="34008">MSLPDLEAWAIFAKVVDTGSFAAAAEALGLSKPTVSKALGRLEARLGVPLLHRTSRRLALTESGRGVLERARRILADGEAAEAQAGAEGDTPRGLVRLAVPMSFGLRHVAPLLPEFMALYPHVALDLDLSDARVDVVGGGHDVVLRIAELGDSSLRARRLCAVRRSLVAAPAYLAAHGTPVHPRELSDHEGLLYTNLDLPASWRFHHAAQGDYVVTVKGRLGANNADALAPALLAGLGLALQPDFMVWDHLASGQLVEVMPEWRLPDIALHLVTPPGLHRPARVRVLIDFLAARLSRAAWVSPVQGAKPEEDVPTSAQ</sequence>
<name>A0ABQ6P4G0_9SPHN</name>
<gene>
    <name evidence="6" type="ORF">NUTIK01_05140</name>
</gene>
<dbReference type="RefSeq" id="WP_317973582.1">
    <property type="nucleotide sequence ID" value="NZ_BTFW01000001.1"/>
</dbReference>
<evidence type="ECO:0000313" key="7">
    <source>
        <dbReference type="Proteomes" id="UP001187221"/>
    </source>
</evidence>
<dbReference type="PANTHER" id="PTHR30537:SF5">
    <property type="entry name" value="HTH-TYPE TRANSCRIPTIONAL ACTIVATOR TTDR-RELATED"/>
    <property type="match status" value="1"/>
</dbReference>
<comment type="caution">
    <text evidence="6">The sequence shown here is derived from an EMBL/GenBank/DDBJ whole genome shotgun (WGS) entry which is preliminary data.</text>
</comment>
<dbReference type="EMBL" id="BTFW01000001">
    <property type="protein sequence ID" value="GMM59737.1"/>
    <property type="molecule type" value="Genomic_DNA"/>
</dbReference>
<keyword evidence="7" id="KW-1185">Reference proteome</keyword>
<dbReference type="InterPro" id="IPR005119">
    <property type="entry name" value="LysR_subst-bd"/>
</dbReference>
<dbReference type="Pfam" id="PF03466">
    <property type="entry name" value="LysR_substrate"/>
    <property type="match status" value="1"/>
</dbReference>
<dbReference type="PRINTS" id="PR00039">
    <property type="entry name" value="HTHLYSR"/>
</dbReference>
<reference evidence="6 7" key="1">
    <citation type="submission" date="2023-06" db="EMBL/GenBank/DDBJ databases">
        <title>Draft genome sequence of Novosphingobium sp. strain IK01.</title>
        <authorList>
            <person name="Hatamoto M."/>
            <person name="Ikarashi T."/>
            <person name="Yamaguchi T."/>
        </authorList>
    </citation>
    <scope>NUCLEOTIDE SEQUENCE [LARGE SCALE GENOMIC DNA]</scope>
    <source>
        <strain evidence="6 7">IK01</strain>
    </source>
</reference>
<feature type="domain" description="HTH lysR-type" evidence="5">
    <location>
        <begin position="4"/>
        <end position="61"/>
    </location>
</feature>
<keyword evidence="3" id="KW-0238">DNA-binding</keyword>
<dbReference type="InterPro" id="IPR036390">
    <property type="entry name" value="WH_DNA-bd_sf"/>
</dbReference>
<dbReference type="Gene3D" id="3.40.190.290">
    <property type="match status" value="1"/>
</dbReference>
<dbReference type="Gene3D" id="1.10.10.10">
    <property type="entry name" value="Winged helix-like DNA-binding domain superfamily/Winged helix DNA-binding domain"/>
    <property type="match status" value="1"/>
</dbReference>
<dbReference type="SUPFAM" id="SSF46785">
    <property type="entry name" value="Winged helix' DNA-binding domain"/>
    <property type="match status" value="1"/>
</dbReference>
<dbReference type="PROSITE" id="PS50931">
    <property type="entry name" value="HTH_LYSR"/>
    <property type="match status" value="1"/>
</dbReference>
<keyword evidence="4" id="KW-0804">Transcription</keyword>
<protein>
    <submittedName>
        <fullName evidence="6">LysR family transcriptional regulator</fullName>
    </submittedName>
</protein>
<proteinExistence type="inferred from homology"/>
<evidence type="ECO:0000256" key="2">
    <source>
        <dbReference type="ARBA" id="ARBA00023015"/>
    </source>
</evidence>
<dbReference type="Pfam" id="PF00126">
    <property type="entry name" value="HTH_1"/>
    <property type="match status" value="1"/>
</dbReference>
<dbReference type="InterPro" id="IPR058163">
    <property type="entry name" value="LysR-type_TF_proteobact-type"/>
</dbReference>
<evidence type="ECO:0000256" key="1">
    <source>
        <dbReference type="ARBA" id="ARBA00009437"/>
    </source>
</evidence>
<dbReference type="InterPro" id="IPR036388">
    <property type="entry name" value="WH-like_DNA-bd_sf"/>
</dbReference>
<evidence type="ECO:0000259" key="5">
    <source>
        <dbReference type="PROSITE" id="PS50931"/>
    </source>
</evidence>
<evidence type="ECO:0000256" key="4">
    <source>
        <dbReference type="ARBA" id="ARBA00023163"/>
    </source>
</evidence>
<evidence type="ECO:0000256" key="3">
    <source>
        <dbReference type="ARBA" id="ARBA00023125"/>
    </source>
</evidence>
<dbReference type="SUPFAM" id="SSF53850">
    <property type="entry name" value="Periplasmic binding protein-like II"/>
    <property type="match status" value="1"/>
</dbReference>
<dbReference type="InterPro" id="IPR000847">
    <property type="entry name" value="LysR_HTH_N"/>
</dbReference>
<dbReference type="CDD" id="cd08422">
    <property type="entry name" value="PBP2_CrgA_like"/>
    <property type="match status" value="1"/>
</dbReference>
<keyword evidence="2" id="KW-0805">Transcription regulation</keyword>
<comment type="similarity">
    <text evidence="1">Belongs to the LysR transcriptional regulatory family.</text>
</comment>
<accession>A0ABQ6P4G0</accession>
<organism evidence="6 7">
    <name type="scientific">Novosphingobium pituita</name>
    <dbReference type="NCBI Taxonomy" id="3056842"/>
    <lineage>
        <taxon>Bacteria</taxon>
        <taxon>Pseudomonadati</taxon>
        <taxon>Pseudomonadota</taxon>
        <taxon>Alphaproteobacteria</taxon>
        <taxon>Sphingomonadales</taxon>
        <taxon>Sphingomonadaceae</taxon>
        <taxon>Novosphingobium</taxon>
    </lineage>
</organism>
<dbReference type="Proteomes" id="UP001187221">
    <property type="component" value="Unassembled WGS sequence"/>
</dbReference>
<dbReference type="PANTHER" id="PTHR30537">
    <property type="entry name" value="HTH-TYPE TRANSCRIPTIONAL REGULATOR"/>
    <property type="match status" value="1"/>
</dbReference>